<evidence type="ECO:0000256" key="2">
    <source>
        <dbReference type="ARBA" id="ARBA00022737"/>
    </source>
</evidence>
<feature type="non-terminal residue" evidence="4">
    <location>
        <position position="1"/>
    </location>
</feature>
<evidence type="ECO:0000313" key="4">
    <source>
        <dbReference type="EMBL" id="CAI9536605.1"/>
    </source>
</evidence>
<proteinExistence type="inferred from homology"/>
<dbReference type="InterPro" id="IPR017868">
    <property type="entry name" value="Filamin/ABP280_repeat-like"/>
</dbReference>
<dbReference type="PANTHER" id="PTHR38537">
    <property type="entry name" value="JITTERBUG, ISOFORM N"/>
    <property type="match status" value="1"/>
</dbReference>
<accession>A0ABN9AQV2</accession>
<dbReference type="SUPFAM" id="SSF81296">
    <property type="entry name" value="E set domains"/>
    <property type="match status" value="1"/>
</dbReference>
<dbReference type="SMART" id="SM00557">
    <property type="entry name" value="IG_FLMN"/>
    <property type="match status" value="1"/>
</dbReference>
<evidence type="ECO:0008006" key="6">
    <source>
        <dbReference type="Google" id="ProtNLM"/>
    </source>
</evidence>
<dbReference type="InterPro" id="IPR014756">
    <property type="entry name" value="Ig_E-set"/>
</dbReference>
<organism evidence="4 5">
    <name type="scientific">Staurois parvus</name>
    <dbReference type="NCBI Taxonomy" id="386267"/>
    <lineage>
        <taxon>Eukaryota</taxon>
        <taxon>Metazoa</taxon>
        <taxon>Chordata</taxon>
        <taxon>Craniata</taxon>
        <taxon>Vertebrata</taxon>
        <taxon>Euteleostomi</taxon>
        <taxon>Amphibia</taxon>
        <taxon>Batrachia</taxon>
        <taxon>Anura</taxon>
        <taxon>Neobatrachia</taxon>
        <taxon>Ranoidea</taxon>
        <taxon>Ranidae</taxon>
        <taxon>Staurois</taxon>
    </lineage>
</organism>
<dbReference type="PANTHER" id="PTHR38537:SF8">
    <property type="entry name" value="FILAMIN-A"/>
    <property type="match status" value="1"/>
</dbReference>
<dbReference type="Proteomes" id="UP001162483">
    <property type="component" value="Unassembled WGS sequence"/>
</dbReference>
<dbReference type="Gene3D" id="2.60.40.10">
    <property type="entry name" value="Immunoglobulins"/>
    <property type="match status" value="1"/>
</dbReference>
<feature type="repeat" description="Filamin" evidence="3">
    <location>
        <begin position="83"/>
        <end position="181"/>
    </location>
</feature>
<dbReference type="Pfam" id="PF00630">
    <property type="entry name" value="Filamin"/>
    <property type="match status" value="1"/>
</dbReference>
<evidence type="ECO:0000256" key="1">
    <source>
        <dbReference type="ARBA" id="ARBA00009238"/>
    </source>
</evidence>
<dbReference type="EMBL" id="CATNWA010000344">
    <property type="protein sequence ID" value="CAI9536605.1"/>
    <property type="molecule type" value="Genomic_DNA"/>
</dbReference>
<evidence type="ECO:0000256" key="3">
    <source>
        <dbReference type="PROSITE-ProRule" id="PRU00087"/>
    </source>
</evidence>
<keyword evidence="2" id="KW-0677">Repeat</keyword>
<gene>
    <name evidence="4" type="ORF">SPARVUS_LOCUS1057917</name>
</gene>
<comment type="similarity">
    <text evidence="1">Belongs to the filamin family.</text>
</comment>
<sequence length="263" mass="28289">QKARVHQQLSDLRTATTFTRGLLHCGPDHHIVRAKVLALSRLQDLSHGDRSKAEQVEPVSIQFSPLEQAGPCRGYQVYGAVQRGGVDPERCEVKGQGLHSGSLGALCSFTLISKNKVEEPQEQPRVTVLHKESGRALQPSIQDNHDGTYQISYTPTEAGHLSVSVCVRSRHIKGSPFNVTVRGPLRSHPGIYHCCTFCSSGGQKDARCGCGGAMPGGYQGCGHGHKGHPGHSHWSCCGSISEKSECSGVKDSAPRNLLRTVAL</sequence>
<name>A0ABN9AQV2_9NEOB</name>
<dbReference type="PROSITE" id="PS50194">
    <property type="entry name" value="FILAMIN_REPEAT"/>
    <property type="match status" value="1"/>
</dbReference>
<dbReference type="InterPro" id="IPR013783">
    <property type="entry name" value="Ig-like_fold"/>
</dbReference>
<reference evidence="4" key="1">
    <citation type="submission" date="2023-05" db="EMBL/GenBank/DDBJ databases">
        <authorList>
            <person name="Stuckert A."/>
        </authorList>
    </citation>
    <scope>NUCLEOTIDE SEQUENCE</scope>
</reference>
<evidence type="ECO:0000313" key="5">
    <source>
        <dbReference type="Proteomes" id="UP001162483"/>
    </source>
</evidence>
<dbReference type="InterPro" id="IPR001298">
    <property type="entry name" value="Filamin/ABP280_rpt"/>
</dbReference>
<comment type="caution">
    <text evidence="4">The sequence shown here is derived from an EMBL/GenBank/DDBJ whole genome shotgun (WGS) entry which is preliminary data.</text>
</comment>
<keyword evidence="5" id="KW-1185">Reference proteome</keyword>
<protein>
    <recommendedName>
        <fullName evidence="6">Tripartite motif-containing protein 45</fullName>
    </recommendedName>
</protein>
<dbReference type="InterPro" id="IPR044801">
    <property type="entry name" value="Filamin"/>
</dbReference>